<gene>
    <name evidence="9" type="primary">phnE</name>
    <name evidence="9" type="ORF">DBW71_03575</name>
</gene>
<keyword evidence="5 7" id="KW-1133">Transmembrane helix</keyword>
<dbReference type="InterPro" id="IPR005769">
    <property type="entry name" value="PhnE/PtxC"/>
</dbReference>
<comment type="subcellular location">
    <subcellularLocation>
        <location evidence="1 7">Cell membrane</location>
        <topology evidence="1 7">Multi-pass membrane protein</topology>
    </subcellularLocation>
</comment>
<dbReference type="InterPro" id="IPR000515">
    <property type="entry name" value="MetI-like"/>
</dbReference>
<keyword evidence="3" id="KW-1003">Cell membrane</keyword>
<protein>
    <submittedName>
        <fullName evidence="9">Phosphonate ABC transporter, permease protein PhnE</fullName>
    </submittedName>
</protein>
<sequence length="289" mass="31581">MLEIPSTQKYKTQYFNLIKKRRTYSAILLGIFIVLMISGFNVVDDRNAGGFWAGITSIFDFPKEVILEASEKADKIPGLFVKFFPSLIETINIAAAATLAASVFAIFLSMLATQGMAKWPRLIPVFRRILDIMRAIPDFVIALILIFILGGGPVPAMIAITFHTTGALGKLFSEVNENASLKPLDGLSSVGASWMQKMLLGVIPQVSPNYFSYGLLRFEINIRISAILGFVGAGGIGYDLKNAISWGKGRYDEAGAIFILLFVTIVIVDQLSGILRDRLTHGNKSVGLL</sequence>
<dbReference type="EMBL" id="QOQD01000006">
    <property type="protein sequence ID" value="RCL73570.1"/>
    <property type="molecule type" value="Genomic_DNA"/>
</dbReference>
<keyword evidence="6 7" id="KW-0472">Membrane</keyword>
<proteinExistence type="inferred from homology"/>
<dbReference type="SUPFAM" id="SSF161098">
    <property type="entry name" value="MetI-like"/>
    <property type="match status" value="1"/>
</dbReference>
<dbReference type="PANTHER" id="PTHR30043">
    <property type="entry name" value="PHOSPHONATES TRANSPORT SYSTEM PERMEASE PROTEIN"/>
    <property type="match status" value="1"/>
</dbReference>
<dbReference type="Proteomes" id="UP000253570">
    <property type="component" value="Unassembled WGS sequence"/>
</dbReference>
<evidence type="ECO:0000256" key="1">
    <source>
        <dbReference type="ARBA" id="ARBA00004651"/>
    </source>
</evidence>
<dbReference type="NCBIfam" id="TIGR01097">
    <property type="entry name" value="PhnE"/>
    <property type="match status" value="1"/>
</dbReference>
<evidence type="ECO:0000259" key="8">
    <source>
        <dbReference type="PROSITE" id="PS50928"/>
    </source>
</evidence>
<evidence type="ECO:0000256" key="6">
    <source>
        <dbReference type="ARBA" id="ARBA00023136"/>
    </source>
</evidence>
<comment type="caution">
    <text evidence="9">The sequence shown here is derived from an EMBL/GenBank/DDBJ whole genome shotgun (WGS) entry which is preliminary data.</text>
</comment>
<keyword evidence="2 7" id="KW-0813">Transport</keyword>
<evidence type="ECO:0000256" key="3">
    <source>
        <dbReference type="ARBA" id="ARBA00022475"/>
    </source>
</evidence>
<feature type="domain" description="ABC transmembrane type-1" evidence="8">
    <location>
        <begin position="87"/>
        <end position="272"/>
    </location>
</feature>
<comment type="similarity">
    <text evidence="7">Belongs to the binding-protein-dependent transport system permease family.</text>
</comment>
<evidence type="ECO:0000256" key="2">
    <source>
        <dbReference type="ARBA" id="ARBA00022448"/>
    </source>
</evidence>
<feature type="transmembrane region" description="Helical" evidence="7">
    <location>
        <begin position="220"/>
        <end position="238"/>
    </location>
</feature>
<dbReference type="CDD" id="cd06261">
    <property type="entry name" value="TM_PBP2"/>
    <property type="match status" value="1"/>
</dbReference>
<dbReference type="PROSITE" id="PS50928">
    <property type="entry name" value="ABC_TM1"/>
    <property type="match status" value="1"/>
</dbReference>
<feature type="transmembrane region" description="Helical" evidence="7">
    <location>
        <begin position="132"/>
        <end position="150"/>
    </location>
</feature>
<organism evidence="9 10">
    <name type="scientific">PS1 clade bacterium</name>
    <dbReference type="NCBI Taxonomy" id="2175152"/>
    <lineage>
        <taxon>Bacteria</taxon>
        <taxon>Pseudomonadati</taxon>
        <taxon>Pseudomonadota</taxon>
        <taxon>Alphaproteobacteria</taxon>
        <taxon>PS1 clade</taxon>
    </lineage>
</organism>
<dbReference type="GO" id="GO:0015416">
    <property type="term" value="F:ABC-type phosphonate transporter activity"/>
    <property type="evidence" value="ECO:0007669"/>
    <property type="project" value="InterPro"/>
</dbReference>
<feature type="transmembrane region" description="Helical" evidence="7">
    <location>
        <begin position="91"/>
        <end position="111"/>
    </location>
</feature>
<dbReference type="PANTHER" id="PTHR30043:SF1">
    <property type="entry name" value="ABC TRANSPORT SYSTEM PERMEASE PROTEIN P69"/>
    <property type="match status" value="1"/>
</dbReference>
<dbReference type="Gene3D" id="1.10.3720.10">
    <property type="entry name" value="MetI-like"/>
    <property type="match status" value="1"/>
</dbReference>
<evidence type="ECO:0000256" key="7">
    <source>
        <dbReference type="RuleBase" id="RU363032"/>
    </source>
</evidence>
<evidence type="ECO:0000313" key="9">
    <source>
        <dbReference type="EMBL" id="RCL73570.1"/>
    </source>
</evidence>
<feature type="transmembrane region" description="Helical" evidence="7">
    <location>
        <begin position="24"/>
        <end position="43"/>
    </location>
</feature>
<evidence type="ECO:0000256" key="5">
    <source>
        <dbReference type="ARBA" id="ARBA00022989"/>
    </source>
</evidence>
<dbReference type="GO" id="GO:0005886">
    <property type="term" value="C:plasma membrane"/>
    <property type="evidence" value="ECO:0007669"/>
    <property type="project" value="UniProtKB-SubCell"/>
</dbReference>
<dbReference type="AlphaFoldDB" id="A0A368DP15"/>
<keyword evidence="4 7" id="KW-0812">Transmembrane</keyword>
<dbReference type="InterPro" id="IPR035906">
    <property type="entry name" value="MetI-like_sf"/>
</dbReference>
<name>A0A368DP15_9PROT</name>
<feature type="transmembrane region" description="Helical" evidence="7">
    <location>
        <begin position="254"/>
        <end position="275"/>
    </location>
</feature>
<evidence type="ECO:0000256" key="4">
    <source>
        <dbReference type="ARBA" id="ARBA00022692"/>
    </source>
</evidence>
<accession>A0A368DP15</accession>
<dbReference type="Pfam" id="PF00528">
    <property type="entry name" value="BPD_transp_1"/>
    <property type="match status" value="1"/>
</dbReference>
<evidence type="ECO:0000313" key="10">
    <source>
        <dbReference type="Proteomes" id="UP000253570"/>
    </source>
</evidence>
<reference evidence="9 10" key="1">
    <citation type="journal article" date="2018" name="Microbiome">
        <title>Fine metagenomic profile of the Mediterranean stratified and mixed water columns revealed by assembly and recruitment.</title>
        <authorList>
            <person name="Haro-Moreno J.M."/>
            <person name="Lopez-Perez M."/>
            <person name="De La Torre J.R."/>
            <person name="Picazo A."/>
            <person name="Camacho A."/>
            <person name="Rodriguez-Valera F."/>
        </authorList>
    </citation>
    <scope>NUCLEOTIDE SEQUENCE [LARGE SCALE GENOMIC DNA]</scope>
    <source>
        <strain evidence="9">MED-G57</strain>
    </source>
</reference>